<reference evidence="8 9" key="1">
    <citation type="submission" date="2023-01" db="EMBL/GenBank/DDBJ databases">
        <title>Analysis of 21 Apiospora genomes using comparative genomics revels a genus with tremendous synthesis potential of carbohydrate active enzymes and secondary metabolites.</title>
        <authorList>
            <person name="Sorensen T."/>
        </authorList>
    </citation>
    <scope>NUCLEOTIDE SEQUENCE [LARGE SCALE GENOMIC DNA]</scope>
    <source>
        <strain evidence="8 9">CBS 20057</strain>
    </source>
</reference>
<dbReference type="Gene3D" id="3.50.50.60">
    <property type="entry name" value="FAD/NAD(P)-binding domain"/>
    <property type="match status" value="1"/>
</dbReference>
<name>A0ABR1R725_9PEZI</name>
<keyword evidence="3" id="KW-0285">Flavoprotein</keyword>
<evidence type="ECO:0000256" key="5">
    <source>
        <dbReference type="ARBA" id="ARBA00023002"/>
    </source>
</evidence>
<dbReference type="Pfam" id="PF01494">
    <property type="entry name" value="FAD_binding_3"/>
    <property type="match status" value="1"/>
</dbReference>
<evidence type="ECO:0000313" key="8">
    <source>
        <dbReference type="EMBL" id="KAK8001275.1"/>
    </source>
</evidence>
<keyword evidence="5" id="KW-0560">Oxidoreductase</keyword>
<comment type="pathway">
    <text evidence="2">Secondary metabolite biosynthesis.</text>
</comment>
<dbReference type="Proteomes" id="UP001396898">
    <property type="component" value="Unassembled WGS sequence"/>
</dbReference>
<evidence type="ECO:0000259" key="7">
    <source>
        <dbReference type="Pfam" id="PF01494"/>
    </source>
</evidence>
<dbReference type="InterPro" id="IPR002938">
    <property type="entry name" value="FAD-bd"/>
</dbReference>
<dbReference type="EMBL" id="JAQQWI010000018">
    <property type="protein sequence ID" value="KAK8001275.1"/>
    <property type="molecule type" value="Genomic_DNA"/>
</dbReference>
<sequence length="557" mass="60132">MVKSLNTSVIILGGSIVGLSNALFLAQRGVSCILIERHPGSSPHPRAMGWTHRTMELFRTVDGLEAELKAFPSRAAGKPRRVMTRTLNGKWDEESHWTTTNNEQGAGSKGGPAGKGPTPTDFSSATPVEALGIAQDKLEPILRAKAISLGADLRLGYTMTDWSLNDDDSNHSVSLTATNSTTGETLRVMSSYLIACDGANSRIRADLGIGTSGVGHLRTMYSTLFRCPSIEHQLASGVSQWSIKNDDLEAFLVTYQEGRWALMASNPAHDSPNDDERKTLIRQAIGDGEIDIEILAHGTWALRGAIADAFADKTNRVFLAGDAAHALPPNRGGYAANTGVADAHNLAWKLAAVLAGRADTTLLRTYEAERRPVALVRHDQIFARADYREYVVGSAWLEERRRSGKGDIEVLGDVAMELGQIYRSGAVMAGEDEGGELALAKTPAEWRGQPGTRAPHIWLKKEGEVVSSLDLLCGGWVLLSKDGSWKERLGGVKGVKYVHVGHDVEEADQGAFEGAFGIGKTGAVLIRPDGYIGARWKESTSLGDVKQVHKLVRYAFS</sequence>
<comment type="cofactor">
    <cofactor evidence="1">
        <name>FAD</name>
        <dbReference type="ChEBI" id="CHEBI:57692"/>
    </cofactor>
</comment>
<protein>
    <recommendedName>
        <fullName evidence="7">FAD-binding domain-containing protein</fullName>
    </recommendedName>
</protein>
<dbReference type="InterPro" id="IPR036188">
    <property type="entry name" value="FAD/NAD-bd_sf"/>
</dbReference>
<feature type="domain" description="FAD-binding" evidence="7">
    <location>
        <begin position="7"/>
        <end position="374"/>
    </location>
</feature>
<comment type="caution">
    <text evidence="8">The sequence shown here is derived from an EMBL/GenBank/DDBJ whole genome shotgun (WGS) entry which is preliminary data.</text>
</comment>
<dbReference type="PRINTS" id="PR00420">
    <property type="entry name" value="RNGMNOXGNASE"/>
</dbReference>
<dbReference type="Gene3D" id="3.40.30.120">
    <property type="match status" value="1"/>
</dbReference>
<gene>
    <name evidence="8" type="ORF">PG991_013497</name>
</gene>
<organism evidence="8 9">
    <name type="scientific">Apiospora marii</name>
    <dbReference type="NCBI Taxonomy" id="335849"/>
    <lineage>
        <taxon>Eukaryota</taxon>
        <taxon>Fungi</taxon>
        <taxon>Dikarya</taxon>
        <taxon>Ascomycota</taxon>
        <taxon>Pezizomycotina</taxon>
        <taxon>Sordariomycetes</taxon>
        <taxon>Xylariomycetidae</taxon>
        <taxon>Amphisphaeriales</taxon>
        <taxon>Apiosporaceae</taxon>
        <taxon>Apiospora</taxon>
    </lineage>
</organism>
<accession>A0ABR1R725</accession>
<keyword evidence="9" id="KW-1185">Reference proteome</keyword>
<keyword evidence="4" id="KW-0274">FAD</keyword>
<feature type="region of interest" description="Disordered" evidence="6">
    <location>
        <begin position="88"/>
        <end position="123"/>
    </location>
</feature>
<evidence type="ECO:0000256" key="3">
    <source>
        <dbReference type="ARBA" id="ARBA00022630"/>
    </source>
</evidence>
<dbReference type="Pfam" id="PF21274">
    <property type="entry name" value="Rng_hyd_C"/>
    <property type="match status" value="1"/>
</dbReference>
<evidence type="ECO:0000256" key="4">
    <source>
        <dbReference type="ARBA" id="ARBA00022827"/>
    </source>
</evidence>
<proteinExistence type="predicted"/>
<evidence type="ECO:0000256" key="6">
    <source>
        <dbReference type="SAM" id="MobiDB-lite"/>
    </source>
</evidence>
<dbReference type="PANTHER" id="PTHR43004:SF19">
    <property type="entry name" value="BINDING MONOOXYGENASE, PUTATIVE (JCVI)-RELATED"/>
    <property type="match status" value="1"/>
</dbReference>
<dbReference type="PANTHER" id="PTHR43004">
    <property type="entry name" value="TRK SYSTEM POTASSIUM UPTAKE PROTEIN"/>
    <property type="match status" value="1"/>
</dbReference>
<evidence type="ECO:0000256" key="1">
    <source>
        <dbReference type="ARBA" id="ARBA00001974"/>
    </source>
</evidence>
<dbReference type="Gene3D" id="3.30.9.10">
    <property type="entry name" value="D-Amino Acid Oxidase, subunit A, domain 2"/>
    <property type="match status" value="1"/>
</dbReference>
<evidence type="ECO:0000313" key="9">
    <source>
        <dbReference type="Proteomes" id="UP001396898"/>
    </source>
</evidence>
<dbReference type="SUPFAM" id="SSF51905">
    <property type="entry name" value="FAD/NAD(P)-binding domain"/>
    <property type="match status" value="1"/>
</dbReference>
<dbReference type="InterPro" id="IPR050641">
    <property type="entry name" value="RIFMO-like"/>
</dbReference>
<evidence type="ECO:0000256" key="2">
    <source>
        <dbReference type="ARBA" id="ARBA00005179"/>
    </source>
</evidence>